<keyword evidence="4" id="KW-0547">Nucleotide-binding</keyword>
<dbReference type="Pfam" id="PF08393">
    <property type="entry name" value="DHC_N2"/>
    <property type="match status" value="1"/>
</dbReference>
<proteinExistence type="predicted"/>
<evidence type="ECO:0000256" key="9">
    <source>
        <dbReference type="ARBA" id="ARBA00023175"/>
    </source>
</evidence>
<evidence type="ECO:0000256" key="6">
    <source>
        <dbReference type="ARBA" id="ARBA00023017"/>
    </source>
</evidence>
<dbReference type="GO" id="GO:0030286">
    <property type="term" value="C:dynein complex"/>
    <property type="evidence" value="ECO:0007669"/>
    <property type="project" value="UniProtKB-KW"/>
</dbReference>
<keyword evidence="8" id="KW-0969">Cilium</keyword>
<evidence type="ECO:0000256" key="3">
    <source>
        <dbReference type="ARBA" id="ARBA00022701"/>
    </source>
</evidence>
<keyword evidence="3" id="KW-0493">Microtubule</keyword>
<accession>A0A8X6XU85</accession>
<dbReference type="GO" id="GO:0005930">
    <property type="term" value="C:axoneme"/>
    <property type="evidence" value="ECO:0007669"/>
    <property type="project" value="UniProtKB-SubCell"/>
</dbReference>
<comment type="subcellular location">
    <subcellularLocation>
        <location evidence="1">Cytoplasm</location>
        <location evidence="1">Cytoskeleton</location>
        <location evidence="1">Cilium axoneme</location>
    </subcellularLocation>
</comment>
<evidence type="ECO:0000256" key="5">
    <source>
        <dbReference type="ARBA" id="ARBA00022840"/>
    </source>
</evidence>
<dbReference type="OrthoDB" id="447173at2759"/>
<dbReference type="Gene3D" id="3.40.50.300">
    <property type="entry name" value="P-loop containing nucleotide triphosphate hydrolases"/>
    <property type="match status" value="1"/>
</dbReference>
<keyword evidence="2" id="KW-0963">Cytoplasm</keyword>
<dbReference type="InterPro" id="IPR027417">
    <property type="entry name" value="P-loop_NTPase"/>
</dbReference>
<evidence type="ECO:0000256" key="2">
    <source>
        <dbReference type="ARBA" id="ARBA00022490"/>
    </source>
</evidence>
<dbReference type="EMBL" id="BMAV01013106">
    <property type="protein sequence ID" value="GFY60337.1"/>
    <property type="molecule type" value="Genomic_DNA"/>
</dbReference>
<dbReference type="Proteomes" id="UP000886998">
    <property type="component" value="Unassembled WGS sequence"/>
</dbReference>
<dbReference type="AlphaFoldDB" id="A0A8X6XU85"/>
<keyword evidence="11" id="KW-0966">Cell projection</keyword>
<dbReference type="InterPro" id="IPR013602">
    <property type="entry name" value="Dynein_heavy_linker"/>
</dbReference>
<dbReference type="GO" id="GO:0007018">
    <property type="term" value="P:microtubule-based movement"/>
    <property type="evidence" value="ECO:0007669"/>
    <property type="project" value="InterPro"/>
</dbReference>
<comment type="caution">
    <text evidence="13">The sequence shown here is derived from an EMBL/GenBank/DDBJ whole genome shotgun (WGS) entry which is preliminary data.</text>
</comment>
<sequence>MDRKIFQNKSYNMFKLSSKKKLVAAPTDSNVKITKKRKIIPEELPMEISQILDESSEYPPLFAEHMPTKPMSPLEQKGHKRSKLRKAPSQTDIERYWHYVHYGIDDKDIPPLKLSLETLCQQGKIRKDLLSLFPETAEELFNEAKKNYHTAVKQGIVDYVLLDKSERQRLKIKRCPPKWPQIFVQTPLPWNNVVHSARKTLQTKAFLLRPCIKKISYLWAEKYQNRNLIQASEFNSSPLPPTIEGFRNYVEKQCKEAQDFLRFEWIEECVQILVKNRKIDWEPLVSRKPGASSKKIERYFSSVAVIMSSMMRELVIKSVLDWMQLIHKYAVGNDISQMEEIKFPNFPILTVHVIVKENTIGFEMTYEEWEAEIVSVIYKLLQISKYMPRADKILLRILENEKMNLYDVPPNDQVVEMCINSVKKDLKYNNIGLQQYLENFEKFDYIINGSFEEEIDNFLNVEEEIDVQIVPEKIKEVQLHKVEINNEKSNVNLSIINLNCDILKKQLCDKIDAFCERLINFQAQVNAKHTQWICDEFHSMQSELIKPLSNTEELVGMINTLKVSQARLDELVKEIKKAVKRIMFLMDHTILTEKDFLCHSTMLRWPKGMKKLFKVTSVELRKRRDEAENNLVDRIKMLENNVDFCERKIRNLPLIQEATLDESRSAVEGLQYLHECLVEARDELAAINEEELLLSRDLTFHPNIPSMFAQKEPYEKLWTTAYEFFKNYEIWYYGPFSGLNAEEIRDKVEEMWKIMFRLVKTFAGQLDTRAVAETMKEKIEAFKNYVPLLLAICNPGIKKRHWDYASKFLGFKILPGPKATLEDMTRIGLHKHIEKVEELSVTVSKEFALEKAMAKMKDEWKDIEFGFKPYRETLCLMSGEIIQMSSAMNLIFEPADLEQASPATVSRCGMIYMEPHQLGWRPLKDSYIKVTLRIRTI</sequence>
<evidence type="ECO:0000256" key="8">
    <source>
        <dbReference type="ARBA" id="ARBA00023069"/>
    </source>
</evidence>
<keyword evidence="6" id="KW-0243">Dynein</keyword>
<evidence type="ECO:0000256" key="4">
    <source>
        <dbReference type="ARBA" id="ARBA00022741"/>
    </source>
</evidence>
<evidence type="ECO:0000256" key="1">
    <source>
        <dbReference type="ARBA" id="ARBA00004430"/>
    </source>
</evidence>
<evidence type="ECO:0000259" key="12">
    <source>
        <dbReference type="Pfam" id="PF08393"/>
    </source>
</evidence>
<keyword evidence="5" id="KW-0067">ATP-binding</keyword>
<keyword evidence="10" id="KW-0206">Cytoskeleton</keyword>
<dbReference type="GO" id="GO:0005874">
    <property type="term" value="C:microtubule"/>
    <property type="evidence" value="ECO:0007669"/>
    <property type="project" value="UniProtKB-KW"/>
</dbReference>
<reference evidence="13" key="1">
    <citation type="submission" date="2020-08" db="EMBL/GenBank/DDBJ databases">
        <title>Multicomponent nature underlies the extraordinary mechanical properties of spider dragline silk.</title>
        <authorList>
            <person name="Kono N."/>
            <person name="Nakamura H."/>
            <person name="Mori M."/>
            <person name="Yoshida Y."/>
            <person name="Ohtoshi R."/>
            <person name="Malay A.D."/>
            <person name="Moran D.A.P."/>
            <person name="Tomita M."/>
            <person name="Numata K."/>
            <person name="Arakawa K."/>
        </authorList>
    </citation>
    <scope>NUCLEOTIDE SEQUENCE</scope>
</reference>
<gene>
    <name evidence="13" type="primary">DNAH7</name>
    <name evidence="13" type="ORF">TNIN_498841</name>
</gene>
<evidence type="ECO:0000256" key="10">
    <source>
        <dbReference type="ARBA" id="ARBA00023212"/>
    </source>
</evidence>
<evidence type="ECO:0000256" key="11">
    <source>
        <dbReference type="ARBA" id="ARBA00023273"/>
    </source>
</evidence>
<dbReference type="GO" id="GO:0005524">
    <property type="term" value="F:ATP binding"/>
    <property type="evidence" value="ECO:0007669"/>
    <property type="project" value="UniProtKB-KW"/>
</dbReference>
<feature type="domain" description="Dynein heavy chain linker" evidence="12">
    <location>
        <begin position="709"/>
        <end position="881"/>
    </location>
</feature>
<dbReference type="GO" id="GO:0045505">
    <property type="term" value="F:dynein intermediate chain binding"/>
    <property type="evidence" value="ECO:0007669"/>
    <property type="project" value="InterPro"/>
</dbReference>
<dbReference type="FunFam" id="1.10.287.2620:FF:000002">
    <property type="entry name" value="Dynein heavy chain 2, axonemal"/>
    <property type="match status" value="1"/>
</dbReference>
<evidence type="ECO:0000313" key="13">
    <source>
        <dbReference type="EMBL" id="GFY60337.1"/>
    </source>
</evidence>
<dbReference type="Gene3D" id="1.10.287.2620">
    <property type="match status" value="1"/>
</dbReference>
<protein>
    <submittedName>
        <fullName evidence="13">Dynein heavy chain 7, axonemal</fullName>
    </submittedName>
</protein>
<dbReference type="PANTHER" id="PTHR22878:SF70">
    <property type="entry name" value="DYNEIN HEAVY CHAIN 2, AXONEMAL"/>
    <property type="match status" value="1"/>
</dbReference>
<keyword evidence="14" id="KW-1185">Reference proteome</keyword>
<dbReference type="PANTHER" id="PTHR22878">
    <property type="entry name" value="DYNEIN HEAVY CHAIN 6, AXONEMAL-LIKE-RELATED"/>
    <property type="match status" value="1"/>
</dbReference>
<dbReference type="GO" id="GO:0051959">
    <property type="term" value="F:dynein light intermediate chain binding"/>
    <property type="evidence" value="ECO:0007669"/>
    <property type="project" value="InterPro"/>
</dbReference>
<keyword evidence="7" id="KW-0175">Coiled coil</keyword>
<evidence type="ECO:0000313" key="14">
    <source>
        <dbReference type="Proteomes" id="UP000886998"/>
    </source>
</evidence>
<name>A0A8X6XU85_9ARAC</name>
<keyword evidence="9" id="KW-0505">Motor protein</keyword>
<organism evidence="13 14">
    <name type="scientific">Trichonephila inaurata madagascariensis</name>
    <dbReference type="NCBI Taxonomy" id="2747483"/>
    <lineage>
        <taxon>Eukaryota</taxon>
        <taxon>Metazoa</taxon>
        <taxon>Ecdysozoa</taxon>
        <taxon>Arthropoda</taxon>
        <taxon>Chelicerata</taxon>
        <taxon>Arachnida</taxon>
        <taxon>Araneae</taxon>
        <taxon>Araneomorphae</taxon>
        <taxon>Entelegynae</taxon>
        <taxon>Araneoidea</taxon>
        <taxon>Nephilidae</taxon>
        <taxon>Trichonephila</taxon>
        <taxon>Trichonephila inaurata</taxon>
    </lineage>
</organism>
<dbReference type="InterPro" id="IPR026983">
    <property type="entry name" value="DHC"/>
</dbReference>
<evidence type="ECO:0000256" key="7">
    <source>
        <dbReference type="ARBA" id="ARBA00023054"/>
    </source>
</evidence>